<dbReference type="EMBL" id="KZ819202">
    <property type="protein sequence ID" value="PWY97759.1"/>
    <property type="molecule type" value="Genomic_DNA"/>
</dbReference>
<evidence type="ECO:0000313" key="2">
    <source>
        <dbReference type="EMBL" id="PWY97759.1"/>
    </source>
</evidence>
<accession>A0A317XHQ7</accession>
<evidence type="ECO:0000256" key="1">
    <source>
        <dbReference type="SAM" id="SignalP"/>
    </source>
</evidence>
<feature type="signal peptide" evidence="1">
    <location>
        <begin position="1"/>
        <end position="20"/>
    </location>
</feature>
<dbReference type="Proteomes" id="UP000246740">
    <property type="component" value="Unassembled WGS sequence"/>
</dbReference>
<reference evidence="2 3" key="1">
    <citation type="journal article" date="2018" name="Mol. Biol. Evol.">
        <title>Broad Genomic Sampling Reveals a Smut Pathogenic Ancestry of the Fungal Clade Ustilaginomycotina.</title>
        <authorList>
            <person name="Kijpornyongpan T."/>
            <person name="Mondo S.J."/>
            <person name="Barry K."/>
            <person name="Sandor L."/>
            <person name="Lee J."/>
            <person name="Lipzen A."/>
            <person name="Pangilinan J."/>
            <person name="LaButti K."/>
            <person name="Hainaut M."/>
            <person name="Henrissat B."/>
            <person name="Grigoriev I.V."/>
            <person name="Spatafora J.W."/>
            <person name="Aime M.C."/>
        </authorList>
    </citation>
    <scope>NUCLEOTIDE SEQUENCE [LARGE SCALE GENOMIC DNA]</scope>
    <source>
        <strain evidence="2 3">MCA 3645</strain>
    </source>
</reference>
<feature type="chain" id="PRO_5016329320" evidence="1">
    <location>
        <begin position="21"/>
        <end position="126"/>
    </location>
</feature>
<keyword evidence="1" id="KW-0732">Signal</keyword>
<protein>
    <submittedName>
        <fullName evidence="2">Uncharacterized protein</fullName>
    </submittedName>
</protein>
<sequence>MRLTSTLTAFLVASVGYAAAERLAAWCYTTGLTKPCLSNSNWPLTSTYSRLQACNSGKRSGLGPDTHGYLVYIKDYQNDPNPFPRDWAQNRLLNILMANRCVADNTVEMQCSNDADLLQDPQCSAW</sequence>
<organism evidence="2 3">
    <name type="scientific">Testicularia cyperi</name>
    <dbReference type="NCBI Taxonomy" id="1882483"/>
    <lineage>
        <taxon>Eukaryota</taxon>
        <taxon>Fungi</taxon>
        <taxon>Dikarya</taxon>
        <taxon>Basidiomycota</taxon>
        <taxon>Ustilaginomycotina</taxon>
        <taxon>Ustilaginomycetes</taxon>
        <taxon>Ustilaginales</taxon>
        <taxon>Anthracoideaceae</taxon>
        <taxon>Testicularia</taxon>
    </lineage>
</organism>
<dbReference type="AlphaFoldDB" id="A0A317XHQ7"/>
<keyword evidence="3" id="KW-1185">Reference proteome</keyword>
<name>A0A317XHQ7_9BASI</name>
<proteinExistence type="predicted"/>
<gene>
    <name evidence="2" type="ORF">BCV70DRAFT_239246</name>
</gene>
<dbReference type="InParanoid" id="A0A317XHQ7"/>
<evidence type="ECO:0000313" key="3">
    <source>
        <dbReference type="Proteomes" id="UP000246740"/>
    </source>
</evidence>